<protein>
    <submittedName>
        <fullName evidence="1">Uncharacterized protein</fullName>
    </submittedName>
</protein>
<dbReference type="EMBL" id="JAWDGP010006429">
    <property type="protein sequence ID" value="KAK3741357.1"/>
    <property type="molecule type" value="Genomic_DNA"/>
</dbReference>
<organism evidence="1 2">
    <name type="scientific">Elysia crispata</name>
    <name type="common">lettuce slug</name>
    <dbReference type="NCBI Taxonomy" id="231223"/>
    <lineage>
        <taxon>Eukaryota</taxon>
        <taxon>Metazoa</taxon>
        <taxon>Spiralia</taxon>
        <taxon>Lophotrochozoa</taxon>
        <taxon>Mollusca</taxon>
        <taxon>Gastropoda</taxon>
        <taxon>Heterobranchia</taxon>
        <taxon>Euthyneura</taxon>
        <taxon>Panpulmonata</taxon>
        <taxon>Sacoglossa</taxon>
        <taxon>Placobranchoidea</taxon>
        <taxon>Plakobranchidae</taxon>
        <taxon>Elysia</taxon>
    </lineage>
</organism>
<proteinExistence type="predicted"/>
<name>A0AAE0YE13_9GAST</name>
<sequence length="75" mass="8089">MQLASSPNWKLMAHELIYLTLRKVVLCCHAAGPGTAFPRVGLSKRLNPTMPAVIVTAANAQQALTQTSEITNRSV</sequence>
<comment type="caution">
    <text evidence="1">The sequence shown here is derived from an EMBL/GenBank/DDBJ whole genome shotgun (WGS) entry which is preliminary data.</text>
</comment>
<dbReference type="Proteomes" id="UP001283361">
    <property type="component" value="Unassembled WGS sequence"/>
</dbReference>
<reference evidence="1" key="1">
    <citation type="journal article" date="2023" name="G3 (Bethesda)">
        <title>A reference genome for the long-term kleptoplast-retaining sea slug Elysia crispata morphotype clarki.</title>
        <authorList>
            <person name="Eastman K.E."/>
            <person name="Pendleton A.L."/>
            <person name="Shaikh M.A."/>
            <person name="Suttiyut T."/>
            <person name="Ogas R."/>
            <person name="Tomko P."/>
            <person name="Gavelis G."/>
            <person name="Widhalm J.R."/>
            <person name="Wisecaver J.H."/>
        </authorList>
    </citation>
    <scope>NUCLEOTIDE SEQUENCE</scope>
    <source>
        <strain evidence="1">ECLA1</strain>
    </source>
</reference>
<evidence type="ECO:0000313" key="2">
    <source>
        <dbReference type="Proteomes" id="UP001283361"/>
    </source>
</evidence>
<accession>A0AAE0YE13</accession>
<gene>
    <name evidence="1" type="ORF">RRG08_034402</name>
</gene>
<evidence type="ECO:0000313" key="1">
    <source>
        <dbReference type="EMBL" id="KAK3741357.1"/>
    </source>
</evidence>
<keyword evidence="2" id="KW-1185">Reference proteome</keyword>
<dbReference type="AlphaFoldDB" id="A0AAE0YE13"/>